<feature type="transmembrane region" description="Helical" evidence="9">
    <location>
        <begin position="205"/>
        <end position="222"/>
    </location>
</feature>
<feature type="transmembrane region" description="Helical" evidence="9">
    <location>
        <begin position="129"/>
        <end position="153"/>
    </location>
</feature>
<feature type="compositionally biased region" description="Low complexity" evidence="8">
    <location>
        <begin position="15"/>
        <end position="27"/>
    </location>
</feature>
<feature type="transmembrane region" description="Helical" evidence="9">
    <location>
        <begin position="93"/>
        <end position="117"/>
    </location>
</feature>
<dbReference type="CDD" id="cd13136">
    <property type="entry name" value="MATE_DinF_like"/>
    <property type="match status" value="1"/>
</dbReference>
<evidence type="ECO:0000313" key="10">
    <source>
        <dbReference type="EMBL" id="GAA4394950.1"/>
    </source>
</evidence>
<comment type="caution">
    <text evidence="10">The sequence shown here is derived from an EMBL/GenBank/DDBJ whole genome shotgun (WGS) entry which is preliminary data.</text>
</comment>
<feature type="transmembrane region" description="Helical" evidence="9">
    <location>
        <begin position="173"/>
        <end position="198"/>
    </location>
</feature>
<feature type="transmembrane region" description="Helical" evidence="9">
    <location>
        <begin position="421"/>
        <end position="444"/>
    </location>
</feature>
<keyword evidence="3" id="KW-0813">Transport</keyword>
<keyword evidence="5 9" id="KW-0812">Transmembrane</keyword>
<feature type="transmembrane region" description="Helical" evidence="9">
    <location>
        <begin position="277"/>
        <end position="299"/>
    </location>
</feature>
<feature type="transmembrane region" description="Helical" evidence="9">
    <location>
        <begin position="311"/>
        <end position="333"/>
    </location>
</feature>
<evidence type="ECO:0000256" key="7">
    <source>
        <dbReference type="ARBA" id="ARBA00023136"/>
    </source>
</evidence>
<evidence type="ECO:0000256" key="4">
    <source>
        <dbReference type="ARBA" id="ARBA00022475"/>
    </source>
</evidence>
<evidence type="ECO:0000256" key="3">
    <source>
        <dbReference type="ARBA" id="ARBA00022448"/>
    </source>
</evidence>
<protein>
    <submittedName>
        <fullName evidence="10">MATE family efflux transporter</fullName>
    </submittedName>
</protein>
<feature type="transmembrane region" description="Helical" evidence="9">
    <location>
        <begin position="387"/>
        <end position="409"/>
    </location>
</feature>
<dbReference type="EMBL" id="BAABFX010000025">
    <property type="protein sequence ID" value="GAA4394950.1"/>
    <property type="molecule type" value="Genomic_DNA"/>
</dbReference>
<dbReference type="Proteomes" id="UP001500390">
    <property type="component" value="Unassembled WGS sequence"/>
</dbReference>
<feature type="transmembrane region" description="Helical" evidence="9">
    <location>
        <begin position="354"/>
        <end position="375"/>
    </location>
</feature>
<feature type="transmembrane region" description="Helical" evidence="9">
    <location>
        <begin position="234"/>
        <end position="256"/>
    </location>
</feature>
<name>A0ABP8JR75_9MICO</name>
<feature type="transmembrane region" description="Helical" evidence="9">
    <location>
        <begin position="55"/>
        <end position="73"/>
    </location>
</feature>
<dbReference type="PIRSF" id="PIRSF006603">
    <property type="entry name" value="DinF"/>
    <property type="match status" value="1"/>
</dbReference>
<evidence type="ECO:0000256" key="2">
    <source>
        <dbReference type="ARBA" id="ARBA00010199"/>
    </source>
</evidence>
<keyword evidence="7 9" id="KW-0472">Membrane</keyword>
<sequence length="494" mass="50124">MIGEGATNPGGGPAGSSSHGGDRSPSGRGPGSGGGPGSDRSRSSGRNESGQHLEVLRLAIPAFLALVAEPLFLLTDAAIVGRLGVEPLAGLGVASAILLTAANVFVFLAYGTTAVVARQLGAGDRPGAIAGGIDGTWLAIALGAVTAAAVAAAAEPLCRVFGASEGALEQAVIYLRISALGIPAMLVVLATTGVLRGLQDTKTPLIAAVAGFGLNIVLNLWFVHGLGWGIAGSAWGTVIAQTAMAIGLVTVLVRYARRDCVPLRAHPGRVLIAARGGIPLLVRTLALRGVLLVTTWVAASMGDVPLAAYQVTATIWTFFAFALDALAIAAQAITGKSLGAGDRDKAREATALMLRWGVLGGVVLGALLLLTRPFLAPLFTPDAEVQAAIAAGLLVVAIGQPLSGLVFVIDGVLIGAGDGVWLAKAMLATLLAYLPIVAAAHAVGGRVVDGSSAGDMAAVTWLWVAFTAFMAVRAALMWLRVRTDHWMVLGATRH</sequence>
<reference evidence="11" key="1">
    <citation type="journal article" date="2019" name="Int. J. Syst. Evol. Microbiol.">
        <title>The Global Catalogue of Microorganisms (GCM) 10K type strain sequencing project: providing services to taxonomists for standard genome sequencing and annotation.</title>
        <authorList>
            <consortium name="The Broad Institute Genomics Platform"/>
            <consortium name="The Broad Institute Genome Sequencing Center for Infectious Disease"/>
            <person name="Wu L."/>
            <person name="Ma J."/>
        </authorList>
    </citation>
    <scope>NUCLEOTIDE SEQUENCE [LARGE SCALE GENOMIC DNA]</scope>
    <source>
        <strain evidence="11">JCM 17738</strain>
    </source>
</reference>
<evidence type="ECO:0000256" key="8">
    <source>
        <dbReference type="SAM" id="MobiDB-lite"/>
    </source>
</evidence>
<organism evidence="10 11">
    <name type="scientific">Ornithinibacter aureus</name>
    <dbReference type="NCBI Taxonomy" id="622664"/>
    <lineage>
        <taxon>Bacteria</taxon>
        <taxon>Bacillati</taxon>
        <taxon>Actinomycetota</taxon>
        <taxon>Actinomycetes</taxon>
        <taxon>Micrococcales</taxon>
        <taxon>Intrasporangiaceae</taxon>
        <taxon>Ornithinibacter</taxon>
    </lineage>
</organism>
<keyword evidence="4" id="KW-1003">Cell membrane</keyword>
<dbReference type="InterPro" id="IPR048279">
    <property type="entry name" value="MdtK-like"/>
</dbReference>
<evidence type="ECO:0000256" key="5">
    <source>
        <dbReference type="ARBA" id="ARBA00022692"/>
    </source>
</evidence>
<dbReference type="Pfam" id="PF01554">
    <property type="entry name" value="MatE"/>
    <property type="match status" value="2"/>
</dbReference>
<feature type="transmembrane region" description="Helical" evidence="9">
    <location>
        <begin position="456"/>
        <end position="479"/>
    </location>
</feature>
<accession>A0ABP8JR75</accession>
<feature type="compositionally biased region" description="Gly residues" evidence="8">
    <location>
        <begin position="28"/>
        <end position="37"/>
    </location>
</feature>
<feature type="region of interest" description="Disordered" evidence="8">
    <location>
        <begin position="1"/>
        <end position="48"/>
    </location>
</feature>
<evidence type="ECO:0000256" key="1">
    <source>
        <dbReference type="ARBA" id="ARBA00004651"/>
    </source>
</evidence>
<proteinExistence type="inferred from homology"/>
<dbReference type="PANTHER" id="PTHR42893:SF46">
    <property type="entry name" value="PROTEIN DETOXIFICATION 44, CHLOROPLASTIC"/>
    <property type="match status" value="1"/>
</dbReference>
<dbReference type="NCBIfam" id="TIGR00797">
    <property type="entry name" value="matE"/>
    <property type="match status" value="1"/>
</dbReference>
<keyword evidence="11" id="KW-1185">Reference proteome</keyword>
<dbReference type="InterPro" id="IPR002528">
    <property type="entry name" value="MATE_fam"/>
</dbReference>
<comment type="similarity">
    <text evidence="2">Belongs to the multi antimicrobial extrusion (MATE) (TC 2.A.66.1) family.</text>
</comment>
<evidence type="ECO:0000256" key="9">
    <source>
        <dbReference type="SAM" id="Phobius"/>
    </source>
</evidence>
<keyword evidence="6 9" id="KW-1133">Transmembrane helix</keyword>
<gene>
    <name evidence="10" type="ORF">GCM10023153_16540</name>
</gene>
<comment type="subcellular location">
    <subcellularLocation>
        <location evidence="1">Cell membrane</location>
        <topology evidence="1">Multi-pass membrane protein</topology>
    </subcellularLocation>
</comment>
<dbReference type="InterPro" id="IPR044644">
    <property type="entry name" value="DinF-like"/>
</dbReference>
<evidence type="ECO:0000313" key="11">
    <source>
        <dbReference type="Proteomes" id="UP001500390"/>
    </source>
</evidence>
<dbReference type="PANTHER" id="PTHR42893">
    <property type="entry name" value="PROTEIN DETOXIFICATION 44, CHLOROPLASTIC-RELATED"/>
    <property type="match status" value="1"/>
</dbReference>
<evidence type="ECO:0000256" key="6">
    <source>
        <dbReference type="ARBA" id="ARBA00022989"/>
    </source>
</evidence>